<proteinExistence type="predicted"/>
<keyword evidence="1" id="KW-0472">Membrane</keyword>
<evidence type="ECO:0000313" key="3">
    <source>
        <dbReference type="Proteomes" id="UP000027222"/>
    </source>
</evidence>
<accession>A0A067TXG2</accession>
<feature type="transmembrane region" description="Helical" evidence="1">
    <location>
        <begin position="42"/>
        <end position="63"/>
    </location>
</feature>
<name>A0A067TXG2_GALM3</name>
<reference evidence="3" key="1">
    <citation type="journal article" date="2014" name="Proc. Natl. Acad. Sci. U.S.A.">
        <title>Extensive sampling of basidiomycete genomes demonstrates inadequacy of the white-rot/brown-rot paradigm for wood decay fungi.</title>
        <authorList>
            <person name="Riley R."/>
            <person name="Salamov A.A."/>
            <person name="Brown D.W."/>
            <person name="Nagy L.G."/>
            <person name="Floudas D."/>
            <person name="Held B.W."/>
            <person name="Levasseur A."/>
            <person name="Lombard V."/>
            <person name="Morin E."/>
            <person name="Otillar R."/>
            <person name="Lindquist E.A."/>
            <person name="Sun H."/>
            <person name="LaButti K.M."/>
            <person name="Schmutz J."/>
            <person name="Jabbour D."/>
            <person name="Luo H."/>
            <person name="Baker S.E."/>
            <person name="Pisabarro A.G."/>
            <person name="Walton J.D."/>
            <person name="Blanchette R.A."/>
            <person name="Henrissat B."/>
            <person name="Martin F."/>
            <person name="Cullen D."/>
            <person name="Hibbett D.S."/>
            <person name="Grigoriev I.V."/>
        </authorList>
    </citation>
    <scope>NUCLEOTIDE SEQUENCE [LARGE SCALE GENOMIC DNA]</scope>
    <source>
        <strain evidence="3">CBS 339.88</strain>
    </source>
</reference>
<keyword evidence="1" id="KW-0812">Transmembrane</keyword>
<dbReference type="EMBL" id="KL142368">
    <property type="protein sequence ID" value="KDR83728.1"/>
    <property type="molecule type" value="Genomic_DNA"/>
</dbReference>
<keyword evidence="3" id="KW-1185">Reference proteome</keyword>
<organism evidence="2 3">
    <name type="scientific">Galerina marginata (strain CBS 339.88)</name>
    <dbReference type="NCBI Taxonomy" id="685588"/>
    <lineage>
        <taxon>Eukaryota</taxon>
        <taxon>Fungi</taxon>
        <taxon>Dikarya</taxon>
        <taxon>Basidiomycota</taxon>
        <taxon>Agaricomycotina</taxon>
        <taxon>Agaricomycetes</taxon>
        <taxon>Agaricomycetidae</taxon>
        <taxon>Agaricales</taxon>
        <taxon>Agaricineae</taxon>
        <taxon>Strophariaceae</taxon>
        <taxon>Galerina</taxon>
    </lineage>
</organism>
<gene>
    <name evidence="2" type="ORF">GALMADRAFT_219558</name>
</gene>
<feature type="transmembrane region" description="Helical" evidence="1">
    <location>
        <begin position="12"/>
        <end position="36"/>
    </location>
</feature>
<evidence type="ECO:0008006" key="4">
    <source>
        <dbReference type="Google" id="ProtNLM"/>
    </source>
</evidence>
<evidence type="ECO:0000313" key="2">
    <source>
        <dbReference type="EMBL" id="KDR83728.1"/>
    </source>
</evidence>
<evidence type="ECO:0000256" key="1">
    <source>
        <dbReference type="SAM" id="Phobius"/>
    </source>
</evidence>
<feature type="transmembrane region" description="Helical" evidence="1">
    <location>
        <begin position="70"/>
        <end position="88"/>
    </location>
</feature>
<keyword evidence="1" id="KW-1133">Transmembrane helix</keyword>
<dbReference type="STRING" id="685588.A0A067TXG2"/>
<feature type="transmembrane region" description="Helical" evidence="1">
    <location>
        <begin position="129"/>
        <end position="149"/>
    </location>
</feature>
<dbReference type="Proteomes" id="UP000027222">
    <property type="component" value="Unassembled WGS sequence"/>
</dbReference>
<dbReference type="HOGENOM" id="CLU_104721_0_0_1"/>
<protein>
    <recommendedName>
        <fullName evidence="4">MARVEL domain-containing protein</fullName>
    </recommendedName>
</protein>
<sequence length="242" mass="26546">MTVRFGNNRLGFYLVVFILSGVVLGLAANFASIFLPNFHKDFTIFALIVPSITIFTFLLTLQWATPQTEAVALFILGTLWLAMGAWATDVIGPAQCDSLGGQKTPSKNNGQTNLQAFCYEMKVIQAFSWALFAMFIIAFGILLQLVTLAQQFGRFKIWSEPIRELPWYGEMPGYYNTNTYGPNMQNMQYPPSSAGGYGYPAPYGMGGMPVPNPGHSIVIQPGMNGGLPTITQMPLNTMPMSA</sequence>
<dbReference type="OrthoDB" id="3264219at2759"/>
<dbReference type="AlphaFoldDB" id="A0A067TXG2"/>